<dbReference type="InterPro" id="IPR029035">
    <property type="entry name" value="DHS-like_NAD/FAD-binding_dom"/>
</dbReference>
<dbReference type="Proteomes" id="UP000746471">
    <property type="component" value="Unassembled WGS sequence"/>
</dbReference>
<dbReference type="InterPro" id="IPR014731">
    <property type="entry name" value="ETF_asu_C"/>
</dbReference>
<accession>A0ABS5PTX0</accession>
<evidence type="ECO:0000313" key="4">
    <source>
        <dbReference type="EMBL" id="MBS7528322.1"/>
    </source>
</evidence>
<dbReference type="Gene3D" id="3.40.50.620">
    <property type="entry name" value="HUPs"/>
    <property type="match status" value="1"/>
</dbReference>
<feature type="domain" description="Electron transfer flavoprotein alpha/beta-subunit N-terminal" evidence="3">
    <location>
        <begin position="24"/>
        <end position="166"/>
    </location>
</feature>
<dbReference type="InterPro" id="IPR001308">
    <property type="entry name" value="ETF_a/FixB"/>
</dbReference>
<gene>
    <name evidence="4" type="ORF">KHM83_16655</name>
</gene>
<dbReference type="EMBL" id="JAHBCL010000036">
    <property type="protein sequence ID" value="MBS7528322.1"/>
    <property type="molecule type" value="Genomic_DNA"/>
</dbReference>
<evidence type="ECO:0000256" key="1">
    <source>
        <dbReference type="ARBA" id="ARBA00005817"/>
    </source>
</evidence>
<keyword evidence="5" id="KW-1185">Reference proteome</keyword>
<dbReference type="SUPFAM" id="SSF52467">
    <property type="entry name" value="DHS-like NAD/FAD-binding domain"/>
    <property type="match status" value="1"/>
</dbReference>
<evidence type="ECO:0000259" key="2">
    <source>
        <dbReference type="Pfam" id="PF00766"/>
    </source>
</evidence>
<dbReference type="Gene3D" id="3.40.50.1220">
    <property type="entry name" value="TPP-binding domain"/>
    <property type="match status" value="1"/>
</dbReference>
<feature type="domain" description="Electron transfer flavoprotein alpha subunit C-terminal" evidence="2">
    <location>
        <begin position="184"/>
        <end position="263"/>
    </location>
</feature>
<dbReference type="Pfam" id="PF01012">
    <property type="entry name" value="ETF"/>
    <property type="match status" value="1"/>
</dbReference>
<comment type="caution">
    <text evidence="4">The sequence shown here is derived from an EMBL/GenBank/DDBJ whole genome shotgun (WGS) entry which is preliminary data.</text>
</comment>
<sequence>MMRNIWIVATEQGEVASLINFLELKSADVTALVIGSQELAEQTARVGTAVKWIDSADQPATNFTAAAASIIQKAAPTVIVGGSSPEARAVIGSAAAALGAAVASNVISLSIEDDVICAERSVLDDKLIETLEMPIHTCLLVNALNLQPQAPSDEIVTGSIETIEAKSDGSVEYLSVEPVAASGLQTADYVVGVGLGATGGDLFNQTVKLAEVMGAEMGCSMPIYSELQLMPHETYIGLTGCKVAPKLYLALGISGTSQHCAGLRNAKTIVCVNKDPKALFFNNADYGIVGDLNDIIPALIAALS</sequence>
<proteinExistence type="inferred from homology"/>
<evidence type="ECO:0000313" key="5">
    <source>
        <dbReference type="Proteomes" id="UP000746471"/>
    </source>
</evidence>
<dbReference type="SUPFAM" id="SSF52402">
    <property type="entry name" value="Adenine nucleotide alpha hydrolases-like"/>
    <property type="match status" value="1"/>
</dbReference>
<protein>
    <submittedName>
        <fullName evidence="4">Electron transfer flavoprotein subunit alpha/FixB family protein</fullName>
    </submittedName>
</protein>
<dbReference type="Pfam" id="PF00766">
    <property type="entry name" value="ETF_alpha"/>
    <property type="match status" value="1"/>
</dbReference>
<dbReference type="PANTHER" id="PTHR43153:SF11">
    <property type="entry name" value="ELECTRON TRANSFER FLAVOPROTEIN, SUBUNIT ALPHA (ETFA)"/>
    <property type="match status" value="1"/>
</dbReference>
<dbReference type="RefSeq" id="WP_213238182.1">
    <property type="nucleotide sequence ID" value="NZ_JAHBCL010000036.1"/>
</dbReference>
<name>A0ABS5PTX0_9FIRM</name>
<dbReference type="PANTHER" id="PTHR43153">
    <property type="entry name" value="ELECTRON TRANSFER FLAVOPROTEIN ALPHA"/>
    <property type="match status" value="1"/>
</dbReference>
<evidence type="ECO:0000259" key="3">
    <source>
        <dbReference type="Pfam" id="PF01012"/>
    </source>
</evidence>
<dbReference type="InterPro" id="IPR014729">
    <property type="entry name" value="Rossmann-like_a/b/a_fold"/>
</dbReference>
<reference evidence="4 5" key="1">
    <citation type="submission" date="2021-05" db="EMBL/GenBank/DDBJ databases">
        <title>Fusibacter ferrireducens sp. nov., an anaerobic, sulfur- and Fe-reducing bacterium isolated from the mangrove sediment.</title>
        <authorList>
            <person name="Qiu D."/>
        </authorList>
    </citation>
    <scope>NUCLEOTIDE SEQUENCE [LARGE SCALE GENOMIC DNA]</scope>
    <source>
        <strain evidence="4 5">DSM 12116</strain>
    </source>
</reference>
<organism evidence="4 5">
    <name type="scientific">Fusibacter paucivorans</name>
    <dbReference type="NCBI Taxonomy" id="76009"/>
    <lineage>
        <taxon>Bacteria</taxon>
        <taxon>Bacillati</taxon>
        <taxon>Bacillota</taxon>
        <taxon>Clostridia</taxon>
        <taxon>Eubacteriales</taxon>
        <taxon>Eubacteriales Family XII. Incertae Sedis</taxon>
        <taxon>Fusibacter</taxon>
    </lineage>
</organism>
<comment type="similarity">
    <text evidence="1">Belongs to the ETF alpha-subunit/FixB family.</text>
</comment>
<dbReference type="InterPro" id="IPR014730">
    <property type="entry name" value="ETF_a/b_N"/>
</dbReference>